<proteinExistence type="predicted"/>
<comment type="caution">
    <text evidence="1">The sequence shown here is derived from an EMBL/GenBank/DDBJ whole genome shotgun (WGS) entry which is preliminary data.</text>
</comment>
<protein>
    <submittedName>
        <fullName evidence="1">Uncharacterized protein</fullName>
    </submittedName>
</protein>
<dbReference type="EMBL" id="RRYP01018357">
    <property type="protein sequence ID" value="TNV73670.1"/>
    <property type="molecule type" value="Genomic_DNA"/>
</dbReference>
<gene>
    <name evidence="1" type="ORF">FGO68_gene10653</name>
</gene>
<evidence type="ECO:0000313" key="1">
    <source>
        <dbReference type="EMBL" id="TNV73670.1"/>
    </source>
</evidence>
<keyword evidence="2" id="KW-1185">Reference proteome</keyword>
<dbReference type="Proteomes" id="UP000785679">
    <property type="component" value="Unassembled WGS sequence"/>
</dbReference>
<accession>A0A8J8SWX0</accession>
<sequence>MWKIIAKYCLINLLSYLEYDQAKIFLYRTTKQFRRQIIQGIYDIKNVCLNDPCGKYFKFNLFYHQDNFYMEAKVKDKIQKKAGFQGNVQLNIQILSLEYQNDPCAILTDDISKILNPLSVKIIGDYYKIKEIHKSLMKCVETHFNYPKIQSQLTILELHSVITTQISPFSFKNLTLKVSNNTSIRVSDSCLKHLRYINIFVESFERNLIFDDLNCAFDYEKFSVILKSPYFPYFENFYQNYRDIFQIQKCNIHLLFGTPKYNINCYQSILIRTLNEIPQSKVYVSFKCFGNVPHSQMSELKGCILLTKIYQRQLQLEVTDYENLPVFSMIDPTFKLNLRNLTVNSEIKEAKRQLRCYFLEEVEVDNLIVFNLDRNIEICEVNEKIQCPKIIQIAFGIKCTNWAIIVVQILGSLVNIHRLNELVIKISSKSVASYEEIIILKMVLDFVSKCPNMQKLTIPYTTDFDHCNLLLNTLPCLQKSLKSLTLKHIDSRNQEQNLNIKFLFEIISKEMHLLRNINLQLCSFQNIEYEKLISRDRMAPLHVKITCKESNSNICFNNIDTRSVVE</sequence>
<dbReference type="AlphaFoldDB" id="A0A8J8SWX0"/>
<organism evidence="1 2">
    <name type="scientific">Halteria grandinella</name>
    <dbReference type="NCBI Taxonomy" id="5974"/>
    <lineage>
        <taxon>Eukaryota</taxon>
        <taxon>Sar</taxon>
        <taxon>Alveolata</taxon>
        <taxon>Ciliophora</taxon>
        <taxon>Intramacronucleata</taxon>
        <taxon>Spirotrichea</taxon>
        <taxon>Stichotrichia</taxon>
        <taxon>Sporadotrichida</taxon>
        <taxon>Halteriidae</taxon>
        <taxon>Halteria</taxon>
    </lineage>
</organism>
<name>A0A8J8SWX0_HALGN</name>
<reference evidence="1" key="1">
    <citation type="submission" date="2019-06" db="EMBL/GenBank/DDBJ databases">
        <authorList>
            <person name="Zheng W."/>
        </authorList>
    </citation>
    <scope>NUCLEOTIDE SEQUENCE</scope>
    <source>
        <strain evidence="1">QDHG01</strain>
    </source>
</reference>
<evidence type="ECO:0000313" key="2">
    <source>
        <dbReference type="Proteomes" id="UP000785679"/>
    </source>
</evidence>